<dbReference type="InterPro" id="IPR036318">
    <property type="entry name" value="FAD-bd_PCMH-like_sf"/>
</dbReference>
<feature type="domain" description="FAD-binding PCMH-type" evidence="2">
    <location>
        <begin position="33"/>
        <end position="210"/>
    </location>
</feature>
<dbReference type="InterPro" id="IPR006094">
    <property type="entry name" value="Oxid_FAD_bind_N"/>
</dbReference>
<dbReference type="PANTHER" id="PTHR43762">
    <property type="entry name" value="L-GULONOLACTONE OXIDASE"/>
    <property type="match status" value="1"/>
</dbReference>
<sequence>MRSSWNLSLVAFALLGNAQTTEFYSFDGVGFPTCYNVTTVHNATSVDDIVSIVKAAAANGTNIRASGKGHMWYDTMCADVPTEIIRTEFVNNITDFNLPDGAETGTVVVEGGVTFFQLANYLHERGANIGTGLVNWNITLGGSVAMGAHRTSLGSYAVVVGGVLEMDIIDGSGNIRTVVKDETNDEWLAASTSLGLLGIISRLKMTIYPETVLWANQTTLDEDEVLNGDIYGMISPYITANFWWWPFTRKFHYRTYGYATDDMPNQLGLQSTFSLTDLEATAALTLLNSGKYLETSNMIAEGIFFDIWSSPNFHTSDTDETLTEWPVTGYNYDVLIGGQWPGQSTEWDEDLHGYTMELAFPVTMANDMLKRTRELFDAQFTQYLINMTATYRSGINIKFGKPNYDLLGQVTYNTSDGADWSKGAIMLDFPTFRPNVGDHLRFNEPFYANLSTTLINEFPCRPHWTKNTREVLGQALKNLDPDHIARFKAVREDFDPNGTYRSVVGEIIGVY</sequence>
<dbReference type="PANTHER" id="PTHR43762:SF1">
    <property type="entry name" value="D-ARABINONO-1,4-LACTONE OXIDASE"/>
    <property type="match status" value="1"/>
</dbReference>
<feature type="signal peptide" evidence="1">
    <location>
        <begin position="1"/>
        <end position="20"/>
    </location>
</feature>
<dbReference type="Gene3D" id="3.30.43.10">
    <property type="entry name" value="Uridine Diphospho-n-acetylenolpyruvylglucosamine Reductase, domain 2"/>
    <property type="match status" value="1"/>
</dbReference>
<dbReference type="EMBL" id="JAPEVB010000006">
    <property type="protein sequence ID" value="KAJ4386671.1"/>
    <property type="molecule type" value="Genomic_DNA"/>
</dbReference>
<dbReference type="InterPro" id="IPR016169">
    <property type="entry name" value="FAD-bd_PCMH_sub2"/>
</dbReference>
<dbReference type="InterPro" id="IPR016166">
    <property type="entry name" value="FAD-bd_PCMH"/>
</dbReference>
<dbReference type="Proteomes" id="UP001140453">
    <property type="component" value="Unassembled WGS sequence"/>
</dbReference>
<dbReference type="Pfam" id="PF01565">
    <property type="entry name" value="FAD_binding_4"/>
    <property type="match status" value="1"/>
</dbReference>
<gene>
    <name evidence="3" type="ORF">N0V93_009569</name>
</gene>
<dbReference type="InterPro" id="IPR016167">
    <property type="entry name" value="FAD-bd_PCMH_sub1"/>
</dbReference>
<reference evidence="3" key="1">
    <citation type="submission" date="2022-10" db="EMBL/GenBank/DDBJ databases">
        <title>Tapping the CABI collections for fungal endophytes: first genome assemblies for Collariella, Neodidymelliopsis, Ascochyta clinopodiicola, Didymella pomorum, Didymosphaeria variabile, Neocosmospora piperis and Neocucurbitaria cava.</title>
        <authorList>
            <person name="Hill R."/>
        </authorList>
    </citation>
    <scope>NUCLEOTIDE SEQUENCE</scope>
    <source>
        <strain evidence="3">IMI 355082</strain>
    </source>
</reference>
<proteinExistence type="predicted"/>
<dbReference type="Gene3D" id="3.30.465.10">
    <property type="match status" value="1"/>
</dbReference>
<accession>A0A9W8YLB3</accession>
<comment type="caution">
    <text evidence="3">The sequence shown here is derived from an EMBL/GenBank/DDBJ whole genome shotgun (WGS) entry which is preliminary data.</text>
</comment>
<evidence type="ECO:0000256" key="1">
    <source>
        <dbReference type="SAM" id="SignalP"/>
    </source>
</evidence>
<keyword evidence="4" id="KW-1185">Reference proteome</keyword>
<dbReference type="GO" id="GO:0071949">
    <property type="term" value="F:FAD binding"/>
    <property type="evidence" value="ECO:0007669"/>
    <property type="project" value="InterPro"/>
</dbReference>
<evidence type="ECO:0000313" key="3">
    <source>
        <dbReference type="EMBL" id="KAJ4386671.1"/>
    </source>
</evidence>
<feature type="chain" id="PRO_5040945164" description="FAD-binding PCMH-type domain-containing protein" evidence="1">
    <location>
        <begin position="21"/>
        <end position="511"/>
    </location>
</feature>
<name>A0A9W8YLB3_9PEZI</name>
<keyword evidence="1" id="KW-0732">Signal</keyword>
<dbReference type="SUPFAM" id="SSF56176">
    <property type="entry name" value="FAD-binding/transporter-associated domain-like"/>
    <property type="match status" value="1"/>
</dbReference>
<evidence type="ECO:0000259" key="2">
    <source>
        <dbReference type="PROSITE" id="PS51387"/>
    </source>
</evidence>
<evidence type="ECO:0000313" key="4">
    <source>
        <dbReference type="Proteomes" id="UP001140453"/>
    </source>
</evidence>
<dbReference type="GO" id="GO:0016899">
    <property type="term" value="F:oxidoreductase activity, acting on the CH-OH group of donors, oxygen as acceptor"/>
    <property type="evidence" value="ECO:0007669"/>
    <property type="project" value="InterPro"/>
</dbReference>
<protein>
    <recommendedName>
        <fullName evidence="2">FAD-binding PCMH-type domain-containing protein</fullName>
    </recommendedName>
</protein>
<dbReference type="InterPro" id="IPR010031">
    <property type="entry name" value="FAD_lactone_oxidase-like"/>
</dbReference>
<dbReference type="OrthoDB" id="371463at2759"/>
<dbReference type="AlphaFoldDB" id="A0A9W8YLB3"/>
<dbReference type="PROSITE" id="PS51387">
    <property type="entry name" value="FAD_PCMH"/>
    <property type="match status" value="1"/>
</dbReference>
<organism evidence="3 4">
    <name type="scientific">Gnomoniopsis smithogilvyi</name>
    <dbReference type="NCBI Taxonomy" id="1191159"/>
    <lineage>
        <taxon>Eukaryota</taxon>
        <taxon>Fungi</taxon>
        <taxon>Dikarya</taxon>
        <taxon>Ascomycota</taxon>
        <taxon>Pezizomycotina</taxon>
        <taxon>Sordariomycetes</taxon>
        <taxon>Sordariomycetidae</taxon>
        <taxon>Diaporthales</taxon>
        <taxon>Gnomoniaceae</taxon>
        <taxon>Gnomoniopsis</taxon>
    </lineage>
</organism>